<feature type="region of interest" description="Disordered" evidence="1">
    <location>
        <begin position="1"/>
        <end position="30"/>
    </location>
</feature>
<dbReference type="AlphaFoldDB" id="A0A2X2YL68"/>
<evidence type="ECO:0000256" key="1">
    <source>
        <dbReference type="SAM" id="MobiDB-lite"/>
    </source>
</evidence>
<dbReference type="GeneID" id="55566046"/>
<protein>
    <submittedName>
        <fullName evidence="2">Uncharacterized protein</fullName>
    </submittedName>
</protein>
<organism evidence="2 3">
    <name type="scientific">Mobiluncus curtisii</name>
    <dbReference type="NCBI Taxonomy" id="2051"/>
    <lineage>
        <taxon>Bacteria</taxon>
        <taxon>Bacillati</taxon>
        <taxon>Actinomycetota</taxon>
        <taxon>Actinomycetes</taxon>
        <taxon>Actinomycetales</taxon>
        <taxon>Actinomycetaceae</taxon>
        <taxon>Mobiluncus</taxon>
    </lineage>
</organism>
<evidence type="ECO:0000313" key="3">
    <source>
        <dbReference type="Proteomes" id="UP000250245"/>
    </source>
</evidence>
<accession>A0A2X2YL68</accession>
<sequence>MSEEPIVSIPSDPTPAPPAQPTDEKSGEVVCPREAHLDLRLPILEVLTNPNLPDL</sequence>
<gene>
    <name evidence="2" type="ORF">NCTC11820_01373</name>
</gene>
<reference evidence="2 3" key="1">
    <citation type="submission" date="2018-06" db="EMBL/GenBank/DDBJ databases">
        <authorList>
            <consortium name="Pathogen Informatics"/>
            <person name="Doyle S."/>
        </authorList>
    </citation>
    <scope>NUCLEOTIDE SEQUENCE [LARGE SCALE GENOMIC DNA]</scope>
    <source>
        <strain evidence="2 3">NCTC11820</strain>
    </source>
</reference>
<dbReference type="Proteomes" id="UP000250245">
    <property type="component" value="Unassembled WGS sequence"/>
</dbReference>
<proteinExistence type="predicted"/>
<dbReference type="EMBL" id="UASJ01000001">
    <property type="protein sequence ID" value="SQB65176.1"/>
    <property type="molecule type" value="Genomic_DNA"/>
</dbReference>
<evidence type="ECO:0000313" key="2">
    <source>
        <dbReference type="EMBL" id="SQB65176.1"/>
    </source>
</evidence>
<dbReference type="RefSeq" id="WP_169311389.1">
    <property type="nucleotide sequence ID" value="NZ_CP068112.1"/>
</dbReference>
<name>A0A2X2YL68_9ACTO</name>